<accession>A0AAV9C4K7</accession>
<dbReference type="PROSITE" id="PS00108">
    <property type="entry name" value="PROTEIN_KINASE_ST"/>
    <property type="match status" value="1"/>
</dbReference>
<sequence>MKIYQENQTCWLFLLLLVVITANIDSTSAQNSVDGNIFLNCGASSGVQYDLSGLSWEDDIDSAYAPDKKTDSVTPTPSDQDPSIPQVPYMTARIFQTPYTYSFPVSPGRKFVRLHFYPSDYTSSTDFINFNISLSFFSVSVGSHTLLNNFSALLTTQAMNYYYISKEFSVNISSNTLNLTFTPSPANKNAFAFVNGIEIVSMPHIFVKHNAFRQPLIVGTTSTLTIDEHTAFETIARLNVGGQSVSPVDDSGLYREWDDDLAYIYGAAVGVTYPKDPNVTIKYTDTVPEYIAPPFVYGTARSMDPNVSVNLNYNLTWIVPVDTGFYYYVRLHFCEIIYPITKINMRVFDIFINNMIAQEGFDVIGYTKGGGIGVPVYLDFIVFFPNMSSSSQQYIWVSLHPHISSKPFIYDAELNGLEIFKLNDSTGNLAGLNPTPLPPQTDDLSQNGPKKGHRSVAIASGVFGGSVGIALVFLAVLFALKKKVMLQSCVSSPSNQSRLFSVSEIKTATKDFSESLVIGVGGFGKVYRGEIDGGTICVAIKRGSRLSNQGVHEFRTEIDMLSKLRHRHLVSLVGHCHEKDEMILVYDYMANGTLRDHLYKTQNLPLSWKRRLEICIGAARGFHYLHTGAKPGIIHRDVKTTNILLDDKLVAKVSDFGLSKAAPELDCSHVSTAIKGSFGYLDPEYYRKQQLTEKSDVYSFGVVLFEVLCGRPALDRSLPEEQLSLADWALHCKRNGMIDQIIDPQLKEDITQESLEKFVEIAEKCLANRGIERPLMGDVLWNLEVALQMHNSVNGESNYDQNSITSYEGNMSPIVVNEEFVFSDLRSMKGR</sequence>
<dbReference type="InterPro" id="IPR045272">
    <property type="entry name" value="ANXUR1/2-like"/>
</dbReference>
<dbReference type="PROSITE" id="PS50011">
    <property type="entry name" value="PROTEIN_KINASE_DOM"/>
    <property type="match status" value="1"/>
</dbReference>
<comment type="caution">
    <text evidence="22">The sequence shown here is derived from an EMBL/GenBank/DDBJ whole genome shotgun (WGS) entry which is preliminary data.</text>
</comment>
<keyword evidence="9 22" id="KW-0418">Kinase</keyword>
<feature type="signal peptide" evidence="20">
    <location>
        <begin position="1"/>
        <end position="29"/>
    </location>
</feature>
<dbReference type="InterPro" id="IPR024788">
    <property type="entry name" value="Malectin-like_Carb-bd_dom"/>
</dbReference>
<evidence type="ECO:0000256" key="4">
    <source>
        <dbReference type="ARBA" id="ARBA00022527"/>
    </source>
</evidence>
<dbReference type="CDD" id="cd14066">
    <property type="entry name" value="STKc_IRAK"/>
    <property type="match status" value="1"/>
</dbReference>
<dbReference type="PANTHER" id="PTHR34590">
    <property type="entry name" value="OS03G0124300 PROTEIN-RELATED"/>
    <property type="match status" value="1"/>
</dbReference>
<dbReference type="AlphaFoldDB" id="A0AAV9C4K7"/>
<comment type="catalytic activity">
    <reaction evidence="15">
        <text>L-threonyl-[protein] + ATP = O-phospho-L-threonyl-[protein] + ADP + H(+)</text>
        <dbReference type="Rhea" id="RHEA:46608"/>
        <dbReference type="Rhea" id="RHEA-COMP:11060"/>
        <dbReference type="Rhea" id="RHEA-COMP:11605"/>
        <dbReference type="ChEBI" id="CHEBI:15378"/>
        <dbReference type="ChEBI" id="CHEBI:30013"/>
        <dbReference type="ChEBI" id="CHEBI:30616"/>
        <dbReference type="ChEBI" id="CHEBI:61977"/>
        <dbReference type="ChEBI" id="CHEBI:456216"/>
        <dbReference type="EC" id="2.7.11.1"/>
    </reaction>
</comment>
<dbReference type="EC" id="2.7.11.1" evidence="2"/>
<evidence type="ECO:0000256" key="9">
    <source>
        <dbReference type="ARBA" id="ARBA00022777"/>
    </source>
</evidence>
<dbReference type="GO" id="GO:0004714">
    <property type="term" value="F:transmembrane receptor protein tyrosine kinase activity"/>
    <property type="evidence" value="ECO:0007669"/>
    <property type="project" value="InterPro"/>
</dbReference>
<dbReference type="GO" id="GO:0005886">
    <property type="term" value="C:plasma membrane"/>
    <property type="evidence" value="ECO:0007669"/>
    <property type="project" value="UniProtKB-SubCell"/>
</dbReference>
<proteinExistence type="predicted"/>
<dbReference type="InterPro" id="IPR000719">
    <property type="entry name" value="Prot_kinase_dom"/>
</dbReference>
<evidence type="ECO:0000256" key="13">
    <source>
        <dbReference type="ARBA" id="ARBA00023180"/>
    </source>
</evidence>
<evidence type="ECO:0000256" key="20">
    <source>
        <dbReference type="SAM" id="SignalP"/>
    </source>
</evidence>
<dbReference type="FunFam" id="1.10.510.10:FF:000058">
    <property type="entry name" value="Receptor-like protein kinase FERONIA"/>
    <property type="match status" value="1"/>
</dbReference>
<feature type="chain" id="PRO_5043317141" description="non-specific serine/threonine protein kinase" evidence="20">
    <location>
        <begin position="30"/>
        <end position="831"/>
    </location>
</feature>
<dbReference type="PROSITE" id="PS00107">
    <property type="entry name" value="PROTEIN_KINASE_ATP"/>
    <property type="match status" value="1"/>
</dbReference>
<dbReference type="PANTHER" id="PTHR34590:SF5">
    <property type="entry name" value="OS04G0586500 PROTEIN"/>
    <property type="match status" value="1"/>
</dbReference>
<dbReference type="GO" id="GO:0004674">
    <property type="term" value="F:protein serine/threonine kinase activity"/>
    <property type="evidence" value="ECO:0007669"/>
    <property type="project" value="UniProtKB-KW"/>
</dbReference>
<dbReference type="GO" id="GO:0005524">
    <property type="term" value="F:ATP binding"/>
    <property type="evidence" value="ECO:0007669"/>
    <property type="project" value="UniProtKB-UniRule"/>
</dbReference>
<evidence type="ECO:0000256" key="6">
    <source>
        <dbReference type="ARBA" id="ARBA00022692"/>
    </source>
</evidence>
<dbReference type="FunFam" id="2.60.120.430:FF:000007">
    <property type="entry name" value="FERONIA receptor-like kinase"/>
    <property type="match status" value="1"/>
</dbReference>
<evidence type="ECO:0000313" key="23">
    <source>
        <dbReference type="Proteomes" id="UP001180020"/>
    </source>
</evidence>
<evidence type="ECO:0000256" key="2">
    <source>
        <dbReference type="ARBA" id="ARBA00012513"/>
    </source>
</evidence>
<keyword evidence="14" id="KW-0278">Fertilization</keyword>
<feature type="binding site" evidence="17">
    <location>
        <position position="541"/>
    </location>
    <ligand>
        <name>ATP</name>
        <dbReference type="ChEBI" id="CHEBI:30616"/>
    </ligand>
</feature>
<evidence type="ECO:0000256" key="15">
    <source>
        <dbReference type="ARBA" id="ARBA00047899"/>
    </source>
</evidence>
<keyword evidence="10 17" id="KW-0067">ATP-binding</keyword>
<dbReference type="EMBL" id="JAUJYO010000021">
    <property type="protein sequence ID" value="KAK1283219.1"/>
    <property type="molecule type" value="Genomic_DNA"/>
</dbReference>
<keyword evidence="5" id="KW-0808">Transferase</keyword>
<dbReference type="Pfam" id="PF07714">
    <property type="entry name" value="PK_Tyr_Ser-Thr"/>
    <property type="match status" value="1"/>
</dbReference>
<dbReference type="Gene3D" id="1.10.510.10">
    <property type="entry name" value="Transferase(Phosphotransferase) domain 1"/>
    <property type="match status" value="1"/>
</dbReference>
<reference evidence="22" key="2">
    <citation type="submission" date="2023-06" db="EMBL/GenBank/DDBJ databases">
        <authorList>
            <person name="Ma L."/>
            <person name="Liu K.-W."/>
            <person name="Li Z."/>
            <person name="Hsiao Y.-Y."/>
            <person name="Qi Y."/>
            <person name="Fu T."/>
            <person name="Tang G."/>
            <person name="Zhang D."/>
            <person name="Sun W.-H."/>
            <person name="Liu D.-K."/>
            <person name="Li Y."/>
            <person name="Chen G.-Z."/>
            <person name="Liu X.-D."/>
            <person name="Liao X.-Y."/>
            <person name="Jiang Y.-T."/>
            <person name="Yu X."/>
            <person name="Hao Y."/>
            <person name="Huang J."/>
            <person name="Zhao X.-W."/>
            <person name="Ke S."/>
            <person name="Chen Y.-Y."/>
            <person name="Wu W.-L."/>
            <person name="Hsu J.-L."/>
            <person name="Lin Y.-F."/>
            <person name="Huang M.-D."/>
            <person name="Li C.-Y."/>
            <person name="Huang L."/>
            <person name="Wang Z.-W."/>
            <person name="Zhao X."/>
            <person name="Zhong W.-Y."/>
            <person name="Peng D.-H."/>
            <person name="Ahmad S."/>
            <person name="Lan S."/>
            <person name="Zhang J.-S."/>
            <person name="Tsai W.-C."/>
            <person name="Van De Peer Y."/>
            <person name="Liu Z.-J."/>
        </authorList>
    </citation>
    <scope>NUCLEOTIDE SEQUENCE</scope>
    <source>
        <strain evidence="22">CP</strain>
        <tissue evidence="22">Leaves</tissue>
    </source>
</reference>
<dbReference type="InterPro" id="IPR017441">
    <property type="entry name" value="Protein_kinase_ATP_BS"/>
</dbReference>
<feature type="transmembrane region" description="Helical" evidence="19">
    <location>
        <begin position="456"/>
        <end position="480"/>
    </location>
</feature>
<evidence type="ECO:0000313" key="22">
    <source>
        <dbReference type="EMBL" id="KAK1283219.1"/>
    </source>
</evidence>
<keyword evidence="22" id="KW-0675">Receptor</keyword>
<evidence type="ECO:0000256" key="11">
    <source>
        <dbReference type="ARBA" id="ARBA00022989"/>
    </source>
</evidence>
<dbReference type="SUPFAM" id="SSF56112">
    <property type="entry name" value="Protein kinase-like (PK-like)"/>
    <property type="match status" value="1"/>
</dbReference>
<dbReference type="FunFam" id="2.60.120.430:FF:000003">
    <property type="entry name" value="FERONIA receptor-like kinase"/>
    <property type="match status" value="1"/>
</dbReference>
<gene>
    <name evidence="22" type="primary">FER</name>
    <name evidence="22" type="ORF">QJS10_CPB21g01801</name>
</gene>
<feature type="region of interest" description="Disordered" evidence="18">
    <location>
        <begin position="431"/>
        <end position="450"/>
    </location>
</feature>
<dbReference type="FunFam" id="3.30.200.20:FF:000039">
    <property type="entry name" value="receptor-like protein kinase FERONIA"/>
    <property type="match status" value="1"/>
</dbReference>
<protein>
    <recommendedName>
        <fullName evidence="2">non-specific serine/threonine protein kinase</fullName>
        <ecNumber evidence="2">2.7.11.1</ecNumber>
    </recommendedName>
</protein>
<dbReference type="Gene3D" id="2.60.120.430">
    <property type="entry name" value="Galactose-binding lectin"/>
    <property type="match status" value="2"/>
</dbReference>
<dbReference type="SMART" id="SM00220">
    <property type="entry name" value="S_TKc"/>
    <property type="match status" value="1"/>
</dbReference>
<organism evidence="22 23">
    <name type="scientific">Acorus calamus</name>
    <name type="common">Sweet flag</name>
    <dbReference type="NCBI Taxonomy" id="4465"/>
    <lineage>
        <taxon>Eukaryota</taxon>
        <taxon>Viridiplantae</taxon>
        <taxon>Streptophyta</taxon>
        <taxon>Embryophyta</taxon>
        <taxon>Tracheophyta</taxon>
        <taxon>Spermatophyta</taxon>
        <taxon>Magnoliopsida</taxon>
        <taxon>Liliopsida</taxon>
        <taxon>Acoraceae</taxon>
        <taxon>Acorus</taxon>
    </lineage>
</organism>
<keyword evidence="3" id="KW-1003">Cell membrane</keyword>
<dbReference type="Pfam" id="PF12819">
    <property type="entry name" value="Malectin_like"/>
    <property type="match status" value="1"/>
</dbReference>
<keyword evidence="23" id="KW-1185">Reference proteome</keyword>
<keyword evidence="13" id="KW-0325">Glycoprotein</keyword>
<evidence type="ECO:0000256" key="5">
    <source>
        <dbReference type="ARBA" id="ARBA00022679"/>
    </source>
</evidence>
<keyword evidence="7 20" id="KW-0732">Signal</keyword>
<comment type="subcellular location">
    <subcellularLocation>
        <location evidence="1">Cell membrane</location>
        <topology evidence="1">Single-pass type I membrane protein</topology>
    </subcellularLocation>
</comment>
<evidence type="ECO:0000256" key="19">
    <source>
        <dbReference type="SAM" id="Phobius"/>
    </source>
</evidence>
<evidence type="ECO:0000256" key="17">
    <source>
        <dbReference type="PROSITE-ProRule" id="PRU10141"/>
    </source>
</evidence>
<feature type="domain" description="Protein kinase" evidence="21">
    <location>
        <begin position="512"/>
        <end position="793"/>
    </location>
</feature>
<evidence type="ECO:0000256" key="8">
    <source>
        <dbReference type="ARBA" id="ARBA00022741"/>
    </source>
</evidence>
<comment type="catalytic activity">
    <reaction evidence="16">
        <text>L-seryl-[protein] + ATP = O-phospho-L-seryl-[protein] + ADP + H(+)</text>
        <dbReference type="Rhea" id="RHEA:17989"/>
        <dbReference type="Rhea" id="RHEA-COMP:9863"/>
        <dbReference type="Rhea" id="RHEA-COMP:11604"/>
        <dbReference type="ChEBI" id="CHEBI:15378"/>
        <dbReference type="ChEBI" id="CHEBI:29999"/>
        <dbReference type="ChEBI" id="CHEBI:30616"/>
        <dbReference type="ChEBI" id="CHEBI:83421"/>
        <dbReference type="ChEBI" id="CHEBI:456216"/>
        <dbReference type="EC" id="2.7.11.1"/>
    </reaction>
</comment>
<keyword evidence="4" id="KW-0723">Serine/threonine-protein kinase</keyword>
<dbReference type="InterPro" id="IPR008271">
    <property type="entry name" value="Ser/Thr_kinase_AS"/>
</dbReference>
<keyword evidence="12 19" id="KW-0472">Membrane</keyword>
<evidence type="ECO:0000256" key="3">
    <source>
        <dbReference type="ARBA" id="ARBA00022475"/>
    </source>
</evidence>
<keyword evidence="11 19" id="KW-1133">Transmembrane helix</keyword>
<keyword evidence="6 19" id="KW-0812">Transmembrane</keyword>
<keyword evidence="8 17" id="KW-0547">Nucleotide-binding</keyword>
<dbReference type="Gene3D" id="3.30.200.20">
    <property type="entry name" value="Phosphorylase Kinase, domain 1"/>
    <property type="match status" value="1"/>
</dbReference>
<evidence type="ECO:0000256" key="18">
    <source>
        <dbReference type="SAM" id="MobiDB-lite"/>
    </source>
</evidence>
<reference evidence="22" key="1">
    <citation type="journal article" date="2023" name="Nat. Commun.">
        <title>Diploid and tetraploid genomes of Acorus and the evolution of monocots.</title>
        <authorList>
            <person name="Ma L."/>
            <person name="Liu K.W."/>
            <person name="Li Z."/>
            <person name="Hsiao Y.Y."/>
            <person name="Qi Y."/>
            <person name="Fu T."/>
            <person name="Tang G.D."/>
            <person name="Zhang D."/>
            <person name="Sun W.H."/>
            <person name="Liu D.K."/>
            <person name="Li Y."/>
            <person name="Chen G.Z."/>
            <person name="Liu X.D."/>
            <person name="Liao X.Y."/>
            <person name="Jiang Y.T."/>
            <person name="Yu X."/>
            <person name="Hao Y."/>
            <person name="Huang J."/>
            <person name="Zhao X.W."/>
            <person name="Ke S."/>
            <person name="Chen Y.Y."/>
            <person name="Wu W.L."/>
            <person name="Hsu J.L."/>
            <person name="Lin Y.F."/>
            <person name="Huang M.D."/>
            <person name="Li C.Y."/>
            <person name="Huang L."/>
            <person name="Wang Z.W."/>
            <person name="Zhao X."/>
            <person name="Zhong W.Y."/>
            <person name="Peng D.H."/>
            <person name="Ahmad S."/>
            <person name="Lan S."/>
            <person name="Zhang J.S."/>
            <person name="Tsai W.C."/>
            <person name="Van de Peer Y."/>
            <person name="Liu Z.J."/>
        </authorList>
    </citation>
    <scope>NUCLEOTIDE SEQUENCE</scope>
    <source>
        <strain evidence="22">CP</strain>
    </source>
</reference>
<dbReference type="InterPro" id="IPR001245">
    <property type="entry name" value="Ser-Thr/Tyr_kinase_cat_dom"/>
</dbReference>
<evidence type="ECO:0000259" key="21">
    <source>
        <dbReference type="PROSITE" id="PS50011"/>
    </source>
</evidence>
<evidence type="ECO:0000256" key="1">
    <source>
        <dbReference type="ARBA" id="ARBA00004251"/>
    </source>
</evidence>
<evidence type="ECO:0000256" key="12">
    <source>
        <dbReference type="ARBA" id="ARBA00023136"/>
    </source>
</evidence>
<dbReference type="InterPro" id="IPR011009">
    <property type="entry name" value="Kinase-like_dom_sf"/>
</dbReference>
<evidence type="ECO:0000256" key="10">
    <source>
        <dbReference type="ARBA" id="ARBA00022840"/>
    </source>
</evidence>
<evidence type="ECO:0000256" key="14">
    <source>
        <dbReference type="ARBA" id="ARBA00023279"/>
    </source>
</evidence>
<evidence type="ECO:0000256" key="7">
    <source>
        <dbReference type="ARBA" id="ARBA00022729"/>
    </source>
</evidence>
<dbReference type="Proteomes" id="UP001180020">
    <property type="component" value="Unassembled WGS sequence"/>
</dbReference>
<name>A0AAV9C4K7_ACOCL</name>
<evidence type="ECO:0000256" key="16">
    <source>
        <dbReference type="ARBA" id="ARBA00048679"/>
    </source>
</evidence>